<evidence type="ECO:0000259" key="1">
    <source>
        <dbReference type="Pfam" id="PF12728"/>
    </source>
</evidence>
<evidence type="ECO:0000313" key="3">
    <source>
        <dbReference type="Proteomes" id="UP000199497"/>
    </source>
</evidence>
<dbReference type="EMBL" id="FNJR01000001">
    <property type="protein sequence ID" value="SDO94326.1"/>
    <property type="molecule type" value="Genomic_DNA"/>
</dbReference>
<dbReference type="AlphaFoldDB" id="A0A1H0NP19"/>
<name>A0A1H0NP19_9ACTN</name>
<proteinExistence type="predicted"/>
<feature type="domain" description="Helix-turn-helix" evidence="1">
    <location>
        <begin position="8"/>
        <end position="57"/>
    </location>
</feature>
<reference evidence="3" key="1">
    <citation type="submission" date="2016-10" db="EMBL/GenBank/DDBJ databases">
        <authorList>
            <person name="Varghese N."/>
            <person name="Submissions S."/>
        </authorList>
    </citation>
    <scope>NUCLEOTIDE SEQUENCE [LARGE SCALE GENOMIC DNA]</scope>
    <source>
        <strain evidence="3">DSM 46732</strain>
    </source>
</reference>
<keyword evidence="3" id="KW-1185">Reference proteome</keyword>
<accession>A0A1H0NP19</accession>
<dbReference type="STRING" id="405564.SAMN04487905_101198"/>
<dbReference type="RefSeq" id="WP_092596276.1">
    <property type="nucleotide sequence ID" value="NZ_FNJR01000001.1"/>
</dbReference>
<dbReference type="InterPro" id="IPR009061">
    <property type="entry name" value="DNA-bd_dom_put_sf"/>
</dbReference>
<dbReference type="SUPFAM" id="SSF46955">
    <property type="entry name" value="Putative DNA-binding domain"/>
    <property type="match status" value="1"/>
</dbReference>
<sequence>MPKRSGNWMTVAEFCEELGIARSTFDLWRAKGTAPRCIRLPNGSLRIRRTDFDTWLDTLEDNAA</sequence>
<dbReference type="Proteomes" id="UP000199497">
    <property type="component" value="Unassembled WGS sequence"/>
</dbReference>
<dbReference type="OrthoDB" id="194758at2"/>
<organism evidence="2 3">
    <name type="scientific">Actinopolyspora xinjiangensis</name>
    <dbReference type="NCBI Taxonomy" id="405564"/>
    <lineage>
        <taxon>Bacteria</taxon>
        <taxon>Bacillati</taxon>
        <taxon>Actinomycetota</taxon>
        <taxon>Actinomycetes</taxon>
        <taxon>Actinopolysporales</taxon>
        <taxon>Actinopolysporaceae</taxon>
        <taxon>Actinopolyspora</taxon>
    </lineage>
</organism>
<gene>
    <name evidence="2" type="ORF">SAMN04487905_101198</name>
</gene>
<protein>
    <submittedName>
        <fullName evidence="2">Transcriptional regulator, AlpA family</fullName>
    </submittedName>
</protein>
<dbReference type="Pfam" id="PF12728">
    <property type="entry name" value="HTH_17"/>
    <property type="match status" value="1"/>
</dbReference>
<evidence type="ECO:0000313" key="2">
    <source>
        <dbReference type="EMBL" id="SDO94326.1"/>
    </source>
</evidence>
<dbReference type="InterPro" id="IPR041657">
    <property type="entry name" value="HTH_17"/>
</dbReference>